<evidence type="ECO:0000256" key="2">
    <source>
        <dbReference type="ARBA" id="ARBA00009820"/>
    </source>
</evidence>
<feature type="domain" description="TolB N-terminal" evidence="7">
    <location>
        <begin position="27"/>
        <end position="130"/>
    </location>
</feature>
<evidence type="ECO:0000256" key="3">
    <source>
        <dbReference type="ARBA" id="ARBA00022729"/>
    </source>
</evidence>
<evidence type="ECO:0000256" key="1">
    <source>
        <dbReference type="ARBA" id="ARBA00004418"/>
    </source>
</evidence>
<dbReference type="InterPro" id="IPR014167">
    <property type="entry name" value="Tol-Pal_TolB"/>
</dbReference>
<organism evidence="8 9">
    <name type="scientific">Pelotalea chapellei</name>
    <dbReference type="NCBI Taxonomy" id="44671"/>
    <lineage>
        <taxon>Bacteria</taxon>
        <taxon>Pseudomonadati</taxon>
        <taxon>Thermodesulfobacteriota</taxon>
        <taxon>Desulfuromonadia</taxon>
        <taxon>Geobacterales</taxon>
        <taxon>Geobacteraceae</taxon>
        <taxon>Pelotalea</taxon>
    </lineage>
</organism>
<proteinExistence type="inferred from homology"/>
<evidence type="ECO:0000256" key="6">
    <source>
        <dbReference type="SAM" id="SignalP"/>
    </source>
</evidence>
<dbReference type="InterPro" id="IPR007195">
    <property type="entry name" value="TolB_N"/>
</dbReference>
<dbReference type="EMBL" id="JAHDYS010000002">
    <property type="protein sequence ID" value="MBT1070755.1"/>
    <property type="molecule type" value="Genomic_DNA"/>
</dbReference>
<protein>
    <submittedName>
        <fullName evidence="8">Tol-Pal system beta propeller repeat protein TolB</fullName>
    </submittedName>
</protein>
<keyword evidence="3 6" id="KW-0732">Signal</keyword>
<dbReference type="Pfam" id="PF07676">
    <property type="entry name" value="PD40"/>
    <property type="match status" value="5"/>
</dbReference>
<dbReference type="Gene3D" id="2.120.10.30">
    <property type="entry name" value="TolB, C-terminal domain"/>
    <property type="match status" value="2"/>
</dbReference>
<keyword evidence="4" id="KW-0574">Periplasm</keyword>
<evidence type="ECO:0000256" key="4">
    <source>
        <dbReference type="ARBA" id="ARBA00022764"/>
    </source>
</evidence>
<evidence type="ECO:0000313" key="9">
    <source>
        <dbReference type="Proteomes" id="UP000784128"/>
    </source>
</evidence>
<evidence type="ECO:0000313" key="8">
    <source>
        <dbReference type="EMBL" id="MBT1070755.1"/>
    </source>
</evidence>
<dbReference type="SUPFAM" id="SSF52964">
    <property type="entry name" value="TolB, N-terminal domain"/>
    <property type="match status" value="1"/>
</dbReference>
<feature type="signal peptide" evidence="6">
    <location>
        <begin position="1"/>
        <end position="22"/>
    </location>
</feature>
<dbReference type="InterPro" id="IPR011042">
    <property type="entry name" value="6-blade_b-propeller_TolB-like"/>
</dbReference>
<name>A0ABS5U505_9BACT</name>
<reference evidence="8 9" key="1">
    <citation type="submission" date="2021-05" db="EMBL/GenBank/DDBJ databases">
        <title>The draft genome of Geobacter chapellei DSM 13688.</title>
        <authorList>
            <person name="Xu Z."/>
            <person name="Masuda Y."/>
            <person name="Itoh H."/>
            <person name="Senoo K."/>
        </authorList>
    </citation>
    <scope>NUCLEOTIDE SEQUENCE [LARGE SCALE GENOMIC DNA]</scope>
    <source>
        <strain evidence="8 9">DSM 13688</strain>
    </source>
</reference>
<dbReference type="SUPFAM" id="SSF69304">
    <property type="entry name" value="Tricorn protease N-terminal domain"/>
    <property type="match status" value="1"/>
</dbReference>
<evidence type="ECO:0000256" key="5">
    <source>
        <dbReference type="SAM" id="MobiDB-lite"/>
    </source>
</evidence>
<comment type="subcellular location">
    <subcellularLocation>
        <location evidence="1">Periplasm</location>
    </subcellularLocation>
</comment>
<dbReference type="PANTHER" id="PTHR36842">
    <property type="entry name" value="PROTEIN TOLB HOMOLOG"/>
    <property type="match status" value="1"/>
</dbReference>
<dbReference type="InterPro" id="IPR011659">
    <property type="entry name" value="WD40"/>
</dbReference>
<keyword evidence="9" id="KW-1185">Reference proteome</keyword>
<feature type="chain" id="PRO_5046386268" evidence="6">
    <location>
        <begin position="23"/>
        <end position="429"/>
    </location>
</feature>
<sequence length="429" mass="46966">MRITLKLIVGAVLLIAPNAVSAQDSFIEVTAPGNRQLKLAVDVPRSVDTVTPAIAKELGDVITFDINMSGTVAAASREPATGTVSPPLAQTEFVAWKNAGYDLLVRSEYSLKGNELTVEFRLFDLPNQKMMTARRFLGKKQDLRRFAHSFSDEIMLALTGEKGCFTTRITFVSTHNRNKEIAIMDWDGHNALPLTNNGSINLNPDFSRDGREIIFTSYKKGNPDLYRRSLFSTAEIPVSNRKGLNVTGTWSPDGTRIALALSKDGDSEIYTIARDGSNPVRLTVNPAIEIYPAWSPDGTRLAFVSDRLGKPQVFIMNADGSNTHRLTGSGSYNVNPRWSPKGDRIAYVRQQGGSFQIYTINVDGSNDTQLTTDGSNENPSWSPDGRFIAFSSKRSGVQGVYVMRADGTGQTRVGQGKGSASQPAWSPRY</sequence>
<dbReference type="PANTHER" id="PTHR36842:SF1">
    <property type="entry name" value="PROTEIN TOLB"/>
    <property type="match status" value="1"/>
</dbReference>
<comment type="similarity">
    <text evidence="2">Belongs to the TolB family.</text>
</comment>
<dbReference type="Gene3D" id="3.40.50.10070">
    <property type="entry name" value="TolB, N-terminal domain"/>
    <property type="match status" value="1"/>
</dbReference>
<dbReference type="Proteomes" id="UP000784128">
    <property type="component" value="Unassembled WGS sequence"/>
</dbReference>
<feature type="region of interest" description="Disordered" evidence="5">
    <location>
        <begin position="408"/>
        <end position="429"/>
    </location>
</feature>
<dbReference type="NCBIfam" id="TIGR02800">
    <property type="entry name" value="propeller_TolB"/>
    <property type="match status" value="1"/>
</dbReference>
<evidence type="ECO:0000259" key="7">
    <source>
        <dbReference type="Pfam" id="PF04052"/>
    </source>
</evidence>
<gene>
    <name evidence="8" type="primary">tolB</name>
    <name evidence="8" type="ORF">KJB30_03065</name>
</gene>
<accession>A0ABS5U505</accession>
<comment type="caution">
    <text evidence="8">The sequence shown here is derived from an EMBL/GenBank/DDBJ whole genome shotgun (WGS) entry which is preliminary data.</text>
</comment>
<dbReference type="Pfam" id="PF04052">
    <property type="entry name" value="TolB_N"/>
    <property type="match status" value="1"/>
</dbReference>
<dbReference type="HAMAP" id="MF_00671">
    <property type="entry name" value="TolB"/>
    <property type="match status" value="1"/>
</dbReference>